<name>A0ABT2DPZ0_9BACI</name>
<keyword evidence="2" id="KW-1185">Reference proteome</keyword>
<reference evidence="1 2" key="1">
    <citation type="submission" date="2022-08" db="EMBL/GenBank/DDBJ databases">
        <title>Lysinibacillus sequencing.</title>
        <authorList>
            <person name="Dunlap C."/>
        </authorList>
    </citation>
    <scope>NUCLEOTIDE SEQUENCE [LARGE SCALE GENOMIC DNA]</scope>
    <source>
        <strain evidence="1 2">PB211</strain>
    </source>
</reference>
<gene>
    <name evidence="1" type="ORF">NXZ79_13200</name>
</gene>
<proteinExistence type="predicted"/>
<comment type="caution">
    <text evidence="1">The sequence shown here is derived from an EMBL/GenBank/DDBJ whole genome shotgun (WGS) entry which is preliminary data.</text>
</comment>
<dbReference type="EMBL" id="JANTOO010000014">
    <property type="protein sequence ID" value="MCS1396983.1"/>
    <property type="molecule type" value="Genomic_DNA"/>
</dbReference>
<evidence type="ECO:0000313" key="1">
    <source>
        <dbReference type="EMBL" id="MCS1396983.1"/>
    </source>
</evidence>
<dbReference type="Proteomes" id="UP001525021">
    <property type="component" value="Unassembled WGS sequence"/>
</dbReference>
<evidence type="ECO:0000313" key="2">
    <source>
        <dbReference type="Proteomes" id="UP001525021"/>
    </source>
</evidence>
<accession>A0ABT2DPZ0</accession>
<protein>
    <submittedName>
        <fullName evidence="1">Uncharacterized protein</fullName>
    </submittedName>
</protein>
<sequence length="82" mass="9429">MLDWLEKSNEELLNEAMEIYKEENNEQDLGNYVCHICFKPNHYFLTTSSPVGDGYGHSINICDCCGRKIGELAEQLSQLKEK</sequence>
<organism evidence="1 2">
    <name type="scientific">Lysinibacillus pinottii</name>
    <dbReference type="NCBI Taxonomy" id="2973932"/>
    <lineage>
        <taxon>Bacteria</taxon>
        <taxon>Bacillati</taxon>
        <taxon>Bacillota</taxon>
        <taxon>Bacilli</taxon>
        <taxon>Bacillales</taxon>
        <taxon>Bacillaceae</taxon>
        <taxon>Lysinibacillus</taxon>
    </lineage>
</organism>
<dbReference type="RefSeq" id="WP_012291799.1">
    <property type="nucleotide sequence ID" value="NZ_JANTOO010000014.1"/>
</dbReference>